<dbReference type="PANTHER" id="PTHR35566:SF1">
    <property type="entry name" value="TYPE VI SECRETION SYSTEM BASEPLATE COMPONENT TSSK1"/>
    <property type="match status" value="1"/>
</dbReference>
<keyword evidence="2" id="KW-1185">Reference proteome</keyword>
<protein>
    <submittedName>
        <fullName evidence="1">Type VI secretion system baseplate subunit TssK</fullName>
    </submittedName>
</protein>
<dbReference type="EMBL" id="CP089984">
    <property type="protein sequence ID" value="WXB11759.1"/>
    <property type="molecule type" value="Genomic_DNA"/>
</dbReference>
<accession>A0ABZ2LQ80</accession>
<proteinExistence type="predicted"/>
<dbReference type="NCBIfam" id="TIGR03353">
    <property type="entry name" value="VI_chp_4"/>
    <property type="match status" value="1"/>
</dbReference>
<reference evidence="1 2" key="1">
    <citation type="submission" date="2021-12" db="EMBL/GenBank/DDBJ databases">
        <title>Discovery of the Pendulisporaceae a myxobacterial family with distinct sporulation behavior and unique specialized metabolism.</title>
        <authorList>
            <person name="Garcia R."/>
            <person name="Popoff A."/>
            <person name="Bader C.D."/>
            <person name="Loehr J."/>
            <person name="Walesch S."/>
            <person name="Walt C."/>
            <person name="Boldt J."/>
            <person name="Bunk B."/>
            <person name="Haeckl F.J.F.P.J."/>
            <person name="Gunesch A.P."/>
            <person name="Birkelbach J."/>
            <person name="Nuebel U."/>
            <person name="Pietschmann T."/>
            <person name="Bach T."/>
            <person name="Mueller R."/>
        </authorList>
    </citation>
    <scope>NUCLEOTIDE SEQUENCE [LARGE SCALE GENOMIC DNA]</scope>
    <source>
        <strain evidence="1 2">MSr11954</strain>
    </source>
</reference>
<dbReference type="PANTHER" id="PTHR35566">
    <property type="entry name" value="BLR3599 PROTEIN"/>
    <property type="match status" value="1"/>
</dbReference>
<dbReference type="Pfam" id="PF05936">
    <property type="entry name" value="T6SS_VasE"/>
    <property type="match status" value="1"/>
</dbReference>
<dbReference type="Proteomes" id="UP001370348">
    <property type="component" value="Chromosome"/>
</dbReference>
<organism evidence="1 2">
    <name type="scientific">Pendulispora albinea</name>
    <dbReference type="NCBI Taxonomy" id="2741071"/>
    <lineage>
        <taxon>Bacteria</taxon>
        <taxon>Pseudomonadati</taxon>
        <taxon>Myxococcota</taxon>
        <taxon>Myxococcia</taxon>
        <taxon>Myxococcales</taxon>
        <taxon>Sorangiineae</taxon>
        <taxon>Pendulisporaceae</taxon>
        <taxon>Pendulispora</taxon>
    </lineage>
</organism>
<sequence>MLKKPAWPDKLEMSPHVLQNADAYHEQCAIRMLSRIRDDAWGIDDIEFDVAAMARGALEVHRLESMLPDGTEVHVGPEDEPLVLPLPDLGSRESMRIYVGVPRIRPARANADPTGDPRSHVRYDVQTHAIPDEANGTKPVDVPWLRPNPWLLSEDSRLNGFDVIECARLVRDDRDNPMLDPTFVPPIWRVRASSYLTSQLEELLEALRSRKAWADHWRALDILEYRRQHLRALLGTFVKIVLDLLDRPQTAPHDAYLKLVEMIQALAPFSSEADAPLPAVSGMDDSGAEGTLPPYRHHDLGTTFRAVFAALKNVLSAIGASEHEEVPVHIVQGYPWAHQVDLRKPGIFDKEFFLAVSGQDVEALRLKVPELAKVAPLRELIEHQYATRAGVPLRWRHRPARLPEISGTVYFQLEKQSDVWMAITRSGWMGIQINQVSEIASLALYAVDKDAG</sequence>
<name>A0ABZ2LQ80_9BACT</name>
<gene>
    <name evidence="1" type="primary">tssK</name>
    <name evidence="1" type="ORF">LZC94_28360</name>
</gene>
<dbReference type="RefSeq" id="WP_394821379.1">
    <property type="nucleotide sequence ID" value="NZ_CP089984.1"/>
</dbReference>
<dbReference type="InterPro" id="IPR010263">
    <property type="entry name" value="T6SS_TssK"/>
</dbReference>
<evidence type="ECO:0000313" key="2">
    <source>
        <dbReference type="Proteomes" id="UP001370348"/>
    </source>
</evidence>
<evidence type="ECO:0000313" key="1">
    <source>
        <dbReference type="EMBL" id="WXB11759.1"/>
    </source>
</evidence>